<evidence type="ECO:0000259" key="2">
    <source>
        <dbReference type="SMART" id="SM01324"/>
    </source>
</evidence>
<evidence type="ECO:0000313" key="4">
    <source>
        <dbReference type="Proteomes" id="UP000070401"/>
    </source>
</evidence>
<dbReference type="PATRIC" id="fig|851.8.peg.1478"/>
<dbReference type="InterPro" id="IPR038434">
    <property type="entry name" value="YARHG_sf"/>
</dbReference>
<feature type="transmembrane region" description="Helical" evidence="1">
    <location>
        <begin position="12"/>
        <end position="31"/>
    </location>
</feature>
<dbReference type="SMART" id="SM01324">
    <property type="entry name" value="YARHG"/>
    <property type="match status" value="1"/>
</dbReference>
<keyword evidence="4" id="KW-1185">Reference proteome</keyword>
<accession>A0A133NT39</accession>
<dbReference type="Gene3D" id="2.60.40.3680">
    <property type="match status" value="1"/>
</dbReference>
<dbReference type="InterPro" id="IPR025582">
    <property type="entry name" value="YARHG_dom"/>
</dbReference>
<name>A0A133NT39_FUSNU</name>
<proteinExistence type="predicted"/>
<evidence type="ECO:0000256" key="1">
    <source>
        <dbReference type="SAM" id="Phobius"/>
    </source>
</evidence>
<dbReference type="AlphaFoldDB" id="A0A133NT39"/>
<organism evidence="3 4">
    <name type="scientific">Fusobacterium nucleatum</name>
    <dbReference type="NCBI Taxonomy" id="851"/>
    <lineage>
        <taxon>Bacteria</taxon>
        <taxon>Fusobacteriati</taxon>
        <taxon>Fusobacteriota</taxon>
        <taxon>Fusobacteriia</taxon>
        <taxon>Fusobacteriales</taxon>
        <taxon>Fusobacteriaceae</taxon>
        <taxon>Fusobacterium</taxon>
    </lineage>
</organism>
<keyword evidence="1" id="KW-0812">Transmembrane</keyword>
<dbReference type="Pfam" id="PF13308">
    <property type="entry name" value="YARHG"/>
    <property type="match status" value="1"/>
</dbReference>
<dbReference type="EMBL" id="LRPY01000145">
    <property type="protein sequence ID" value="KXA19449.1"/>
    <property type="molecule type" value="Genomic_DNA"/>
</dbReference>
<dbReference type="STRING" id="1408287.GCA_000493815_02131"/>
<gene>
    <name evidence="3" type="ORF">HMPREF3221_01470</name>
</gene>
<keyword evidence="1" id="KW-1133">Transmembrane helix</keyword>
<evidence type="ECO:0000313" key="3">
    <source>
        <dbReference type="EMBL" id="KXA19449.1"/>
    </source>
</evidence>
<feature type="domain" description="YARHG" evidence="2">
    <location>
        <begin position="321"/>
        <end position="398"/>
    </location>
</feature>
<keyword evidence="1" id="KW-0472">Membrane</keyword>
<comment type="caution">
    <text evidence="3">The sequence shown here is derived from an EMBL/GenBank/DDBJ whole genome shotgun (WGS) entry which is preliminary data.</text>
</comment>
<protein>
    <recommendedName>
        <fullName evidence="2">YARHG domain-containing protein</fullName>
    </recommendedName>
</protein>
<dbReference type="Gene3D" id="1.20.58.1690">
    <property type="match status" value="1"/>
</dbReference>
<reference evidence="4" key="1">
    <citation type="submission" date="2016-01" db="EMBL/GenBank/DDBJ databases">
        <authorList>
            <person name="Mitreva M."/>
            <person name="Pepin K.H."/>
            <person name="Mihindukulasuriya K.A."/>
            <person name="Fulton R."/>
            <person name="Fronick C."/>
            <person name="O'Laughlin M."/>
            <person name="Miner T."/>
            <person name="Herter B."/>
            <person name="Rosa B.A."/>
            <person name="Cordes M."/>
            <person name="Tomlinson C."/>
            <person name="Wollam A."/>
            <person name="Palsikar V.B."/>
            <person name="Mardis E.R."/>
            <person name="Wilson R.K."/>
        </authorList>
    </citation>
    <scope>NUCLEOTIDE SEQUENCE [LARGE SCALE GENOMIC DNA]</scope>
    <source>
        <strain evidence="4">MJR7757B</strain>
    </source>
</reference>
<sequence>MINQQKFYGGDIMKKIFLAIMFCILSIFTFANDWEFGSEGEHIIPLKGSNVAIKKEKITLKLTKDGMLVNVKFTFDSPNAENKIIGFVTPESGNGEDEDETTKISRKPEPLKIKNFKTIVNGKEVKSNVELLSKLLSKGVLDKNIIKEYTEKEKNFYNYVYYFNADFKQGKNVVEHSYFYTGSYGVYERDFDYVVTTISKWKNKTVEDFEIEIQPENYFVKLPYSFWKNNQKINWEIVGKGKMVTIAPTKPNDEDANRIEKYGVIYLKLDNGSVRYRTKNFSPSEDFYMTRMDSIFGFEYEYPKGKVQGYKFKDKYFEILREVAYSNYSEIVDSLKNLSDKDLDIIRNYPYAFAGYNFTRKDLKSYFSQFIWYSPVSKNVKIDPSLDNIAKAVDEIREKRYK</sequence>
<dbReference type="Proteomes" id="UP000070401">
    <property type="component" value="Unassembled WGS sequence"/>
</dbReference>